<dbReference type="STRING" id="1714264.BTO30_14510"/>
<dbReference type="GO" id="GO:0042597">
    <property type="term" value="C:periplasmic space"/>
    <property type="evidence" value="ECO:0007669"/>
    <property type="project" value="UniProtKB-SubCell"/>
</dbReference>
<dbReference type="EMBL" id="MSDU01000041">
    <property type="protein sequence ID" value="OLN21536.1"/>
    <property type="molecule type" value="Genomic_DNA"/>
</dbReference>
<keyword evidence="6" id="KW-1185">Reference proteome</keyword>
<gene>
    <name evidence="5" type="ORF">BTO30_14510</name>
</gene>
<dbReference type="Pfam" id="PF09084">
    <property type="entry name" value="NMT1"/>
    <property type="match status" value="1"/>
</dbReference>
<evidence type="ECO:0000313" key="6">
    <source>
        <dbReference type="Proteomes" id="UP000185568"/>
    </source>
</evidence>
<name>A0A1Q8Q2H2_9BACI</name>
<dbReference type="Proteomes" id="UP000185568">
    <property type="component" value="Unassembled WGS sequence"/>
</dbReference>
<feature type="domain" description="SsuA/THI5-like" evidence="4">
    <location>
        <begin position="66"/>
        <end position="271"/>
    </location>
</feature>
<evidence type="ECO:0000313" key="5">
    <source>
        <dbReference type="EMBL" id="OLN21536.1"/>
    </source>
</evidence>
<comment type="similarity">
    <text evidence="2">Belongs to the bacterial solute-binding protein SsuA/TauA family.</text>
</comment>
<dbReference type="RefSeq" id="WP_075399430.1">
    <property type="nucleotide sequence ID" value="NZ_MSDU01000041.1"/>
</dbReference>
<evidence type="ECO:0000259" key="4">
    <source>
        <dbReference type="Pfam" id="PF09084"/>
    </source>
</evidence>
<dbReference type="PANTHER" id="PTHR30024">
    <property type="entry name" value="ALIPHATIC SULFONATES-BINDING PROTEIN-RELATED"/>
    <property type="match status" value="1"/>
</dbReference>
<dbReference type="Gene3D" id="3.40.190.10">
    <property type="entry name" value="Periplasmic binding protein-like II"/>
    <property type="match status" value="2"/>
</dbReference>
<sequence>MGFLKSYLSFKGFVIALFSVILIGLMGCAQKEDITTGDNEASNNTVKKMPDETEEVHVGLPSKQNMSYIPFLVAEKKGYYEKYNLDVKFTYVQGGVLALRGLQTGDFQLISSLPESVITGVAEGANVKIIGTLDNQSMYSIYVTKDIQEISDLKGENAAGMVTGNGTNIQLEYWLQANGLEPNNDVRIINAGDNAERLKALQQGQAAVTILSPPTDLKADELGLKRFLMRDQLKTYNHNMISANGDLIKTKPEVVYAFMSAHSDAVEFVKDETNRGEVIDIVMDNMQMSRADAEKSFEFVLPALADKGKMDREGVEWAIDTVKAAKVSDKDITIDQLVDERFYAE</sequence>
<dbReference type="OrthoDB" id="9815602at2"/>
<evidence type="ECO:0000256" key="2">
    <source>
        <dbReference type="ARBA" id="ARBA00010742"/>
    </source>
</evidence>
<reference evidence="5 6" key="1">
    <citation type="submission" date="2016-12" db="EMBL/GenBank/DDBJ databases">
        <title>Domibacillus antri genome sequencing.</title>
        <authorList>
            <person name="Verma A."/>
            <person name="Krishnamurthi S."/>
        </authorList>
    </citation>
    <scope>NUCLEOTIDE SEQUENCE [LARGE SCALE GENOMIC DNA]</scope>
    <source>
        <strain evidence="5 6">XD80</strain>
    </source>
</reference>
<dbReference type="InterPro" id="IPR015168">
    <property type="entry name" value="SsuA/THI5"/>
</dbReference>
<comment type="caution">
    <text evidence="5">The sequence shown here is derived from an EMBL/GenBank/DDBJ whole genome shotgun (WGS) entry which is preliminary data.</text>
</comment>
<dbReference type="SUPFAM" id="SSF53850">
    <property type="entry name" value="Periplasmic binding protein-like II"/>
    <property type="match status" value="1"/>
</dbReference>
<organism evidence="5 6">
    <name type="scientific">Domibacillus antri</name>
    <dbReference type="NCBI Taxonomy" id="1714264"/>
    <lineage>
        <taxon>Bacteria</taxon>
        <taxon>Bacillati</taxon>
        <taxon>Bacillota</taxon>
        <taxon>Bacilli</taxon>
        <taxon>Bacillales</taxon>
        <taxon>Bacillaceae</taxon>
        <taxon>Domibacillus</taxon>
    </lineage>
</organism>
<keyword evidence="3" id="KW-0732">Signal</keyword>
<accession>A0A1Q8Q2H2</accession>
<dbReference type="PANTHER" id="PTHR30024:SF47">
    <property type="entry name" value="TAURINE-BINDING PERIPLASMIC PROTEIN"/>
    <property type="match status" value="1"/>
</dbReference>
<protein>
    <recommendedName>
        <fullName evidence="4">SsuA/THI5-like domain-containing protein</fullName>
    </recommendedName>
</protein>
<evidence type="ECO:0000256" key="1">
    <source>
        <dbReference type="ARBA" id="ARBA00004418"/>
    </source>
</evidence>
<dbReference type="PROSITE" id="PS51257">
    <property type="entry name" value="PROKAR_LIPOPROTEIN"/>
    <property type="match status" value="1"/>
</dbReference>
<dbReference type="AlphaFoldDB" id="A0A1Q8Q2H2"/>
<proteinExistence type="inferred from homology"/>
<evidence type="ECO:0000256" key="3">
    <source>
        <dbReference type="ARBA" id="ARBA00022729"/>
    </source>
</evidence>
<comment type="subcellular location">
    <subcellularLocation>
        <location evidence="1">Periplasm</location>
    </subcellularLocation>
</comment>